<protein>
    <recommendedName>
        <fullName evidence="4">DUF3016 domain-containing protein</fullName>
    </recommendedName>
</protein>
<evidence type="ECO:0000313" key="2">
    <source>
        <dbReference type="EMBL" id="QJD92164.1"/>
    </source>
</evidence>
<name>A0ABX6MDX1_9BURK</name>
<feature type="signal peptide" evidence="1">
    <location>
        <begin position="1"/>
        <end position="21"/>
    </location>
</feature>
<evidence type="ECO:0000256" key="1">
    <source>
        <dbReference type="SAM" id="SignalP"/>
    </source>
</evidence>
<keyword evidence="1" id="KW-0732">Signal</keyword>
<gene>
    <name evidence="2" type="ORF">HH213_19950</name>
</gene>
<organism evidence="2 3">
    <name type="scientific">Duganella dendranthematis</name>
    <dbReference type="NCBI Taxonomy" id="2728021"/>
    <lineage>
        <taxon>Bacteria</taxon>
        <taxon>Pseudomonadati</taxon>
        <taxon>Pseudomonadota</taxon>
        <taxon>Betaproteobacteria</taxon>
        <taxon>Burkholderiales</taxon>
        <taxon>Oxalobacteraceae</taxon>
        <taxon>Telluria group</taxon>
        <taxon>Duganella</taxon>
    </lineage>
</organism>
<evidence type="ECO:0008006" key="4">
    <source>
        <dbReference type="Google" id="ProtNLM"/>
    </source>
</evidence>
<feature type="chain" id="PRO_5046797973" description="DUF3016 domain-containing protein" evidence="1">
    <location>
        <begin position="22"/>
        <end position="166"/>
    </location>
</feature>
<proteinExistence type="predicted"/>
<accession>A0ABX6MDX1</accession>
<dbReference type="Proteomes" id="UP000503117">
    <property type="component" value="Chromosome"/>
</dbReference>
<reference evidence="2 3" key="1">
    <citation type="submission" date="2020-04" db="EMBL/GenBank/DDBJ databases">
        <title>Genome sequencing of novel species.</title>
        <authorList>
            <person name="Heo J."/>
            <person name="Kim S.-J."/>
            <person name="Kim J.-S."/>
            <person name="Hong S.-B."/>
            <person name="Kwon S.-W."/>
        </authorList>
    </citation>
    <scope>NUCLEOTIDE SEQUENCE [LARGE SCALE GENOMIC DNA]</scope>
    <source>
        <strain evidence="2 3">AF9R3</strain>
    </source>
</reference>
<dbReference type="RefSeq" id="WP_169113390.1">
    <property type="nucleotide sequence ID" value="NZ_CP051684.1"/>
</dbReference>
<sequence length="166" mass="17903">MKMKLFSLSALVLCTSVAVNAAESGDVSTMAVAKGFVGALQHQRFRDAASMFAPGEVGDIEIIEQNLRKIDDRLGGFSTIRPIATLPDGKSVKLEIASHRSPASRVQKFIQIRYASTASDGQPVFYELNLAPNSTLPQILSLGVHFLSEDARSSKHANQIVAAFND</sequence>
<keyword evidence="3" id="KW-1185">Reference proteome</keyword>
<dbReference type="EMBL" id="CP051684">
    <property type="protein sequence ID" value="QJD92164.1"/>
    <property type="molecule type" value="Genomic_DNA"/>
</dbReference>
<evidence type="ECO:0000313" key="3">
    <source>
        <dbReference type="Proteomes" id="UP000503117"/>
    </source>
</evidence>